<dbReference type="STRING" id="1461322.OJ16_05080"/>
<dbReference type="PANTHER" id="PTHR37530">
    <property type="entry name" value="OUTER MEMBRANE PROTEIN SLP"/>
    <property type="match status" value="1"/>
</dbReference>
<dbReference type="AlphaFoldDB" id="A0A0C2JNQ8"/>
<organism evidence="2 3">
    <name type="scientific">Vibrio renipiscarius</name>
    <dbReference type="NCBI Taxonomy" id="1461322"/>
    <lineage>
        <taxon>Bacteria</taxon>
        <taxon>Pseudomonadati</taxon>
        <taxon>Pseudomonadota</taxon>
        <taxon>Gammaproteobacteria</taxon>
        <taxon>Vibrionales</taxon>
        <taxon>Vibrionaceae</taxon>
        <taxon>Vibrio</taxon>
    </lineage>
</organism>
<feature type="chain" id="PRO_5009758642" evidence="1">
    <location>
        <begin position="27"/>
        <end position="185"/>
    </location>
</feature>
<evidence type="ECO:0000256" key="1">
    <source>
        <dbReference type="SAM" id="SignalP"/>
    </source>
</evidence>
<dbReference type="EMBL" id="JTKH01000006">
    <property type="protein sequence ID" value="KII80674.1"/>
    <property type="molecule type" value="Genomic_DNA"/>
</dbReference>
<reference evidence="2 3" key="1">
    <citation type="submission" date="2014-11" db="EMBL/GenBank/DDBJ databases">
        <title>Draft Genome Sequence of Vibrio piscirenalis strains CECT 8603T and CECT 8604, two marine Gammaproteobacterium isolated from cultured gilthead sea bream (Sparus aurata).</title>
        <authorList>
            <person name="Arahal D.R."/>
            <person name="Rodrigo-Torres L."/>
            <person name="Lucena T."/>
            <person name="Pujalte M.J."/>
        </authorList>
    </citation>
    <scope>NUCLEOTIDE SEQUENCE [LARGE SCALE GENOMIC DNA]</scope>
    <source>
        <strain evidence="2 3">DCR 1-4-2</strain>
    </source>
</reference>
<dbReference type="Proteomes" id="UP000031672">
    <property type="component" value="Unassembled WGS sequence"/>
</dbReference>
<keyword evidence="1" id="KW-0732">Signal</keyword>
<dbReference type="InterPro" id="IPR004658">
    <property type="entry name" value="OMP_Slp"/>
</dbReference>
<dbReference type="OrthoDB" id="5295757at2"/>
<comment type="caution">
    <text evidence="2">The sequence shown here is derived from an EMBL/GenBank/DDBJ whole genome shotgun (WGS) entry which is preliminary data.</text>
</comment>
<dbReference type="PIRSF" id="PIRSF004982">
    <property type="entry name" value="SlP"/>
    <property type="match status" value="1"/>
</dbReference>
<protein>
    <submittedName>
        <fullName evidence="2">Starvation-inducible protein</fullName>
    </submittedName>
</protein>
<dbReference type="PROSITE" id="PS51257">
    <property type="entry name" value="PROKAR_LIPOPROTEIN"/>
    <property type="match status" value="1"/>
</dbReference>
<dbReference type="GO" id="GO:0019867">
    <property type="term" value="C:outer membrane"/>
    <property type="evidence" value="ECO:0007669"/>
    <property type="project" value="InterPro"/>
</dbReference>
<evidence type="ECO:0000313" key="3">
    <source>
        <dbReference type="Proteomes" id="UP000031672"/>
    </source>
</evidence>
<accession>A0A0C2JRP4</accession>
<name>A0A0C2JNQ8_9VIBR</name>
<dbReference type="PANTHER" id="PTHR37530:SF1">
    <property type="entry name" value="OUTER MEMBRANE PROTEIN SLP"/>
    <property type="match status" value="1"/>
</dbReference>
<evidence type="ECO:0000313" key="2">
    <source>
        <dbReference type="EMBL" id="KII80674.1"/>
    </source>
</evidence>
<accession>A0A0C2JNQ8</accession>
<dbReference type="RefSeq" id="WP_040988051.1">
    <property type="nucleotide sequence ID" value="NZ_JTKH01000006.1"/>
</dbReference>
<sequence length="185" mass="20589">MNMTRLLRFVIVGCASLILLGCSSLPDTLKTDNPNLVTDYQVWQSAPQAEYALRLGGVIAAVTNFPQQTRIEVVNLPINASGKPDINQEPNGRFVAYIKGFADPVALSEGRLVTFLGAANGSEKGQVGQFDYDFPVMDASQYHLWRIEERVIVNDVGSYMYPCRDVHCRNIHSSTRQGRVIQEVR</sequence>
<proteinExistence type="predicted"/>
<gene>
    <name evidence="2" type="ORF">OJ16_05080</name>
</gene>
<dbReference type="Pfam" id="PF03843">
    <property type="entry name" value="Slp"/>
    <property type="match status" value="1"/>
</dbReference>
<dbReference type="NCBIfam" id="TIGR00752">
    <property type="entry name" value="slp"/>
    <property type="match status" value="1"/>
</dbReference>
<keyword evidence="3" id="KW-1185">Reference proteome</keyword>
<feature type="signal peptide" evidence="1">
    <location>
        <begin position="1"/>
        <end position="26"/>
    </location>
</feature>